<protein>
    <submittedName>
        <fullName evidence="7">AGL102</fullName>
    </submittedName>
</protein>
<dbReference type="SUPFAM" id="SSF55455">
    <property type="entry name" value="SRF-like"/>
    <property type="match status" value="1"/>
</dbReference>
<organism evidence="7 8">
    <name type="scientific">Arabidopsis thaliana</name>
    <name type="common">Mouse-ear cress</name>
    <dbReference type="NCBI Taxonomy" id="3702"/>
    <lineage>
        <taxon>Eukaryota</taxon>
        <taxon>Viridiplantae</taxon>
        <taxon>Streptophyta</taxon>
        <taxon>Embryophyta</taxon>
        <taxon>Tracheophyta</taxon>
        <taxon>Spermatophyta</taxon>
        <taxon>Magnoliopsida</taxon>
        <taxon>eudicotyledons</taxon>
        <taxon>Gunneridae</taxon>
        <taxon>Pentapetalae</taxon>
        <taxon>rosids</taxon>
        <taxon>malvids</taxon>
        <taxon>Brassicales</taxon>
        <taxon>Brassicaceae</taxon>
        <taxon>Camelineae</taxon>
        <taxon>Arabidopsis</taxon>
    </lineage>
</organism>
<keyword evidence="5" id="KW-0539">Nucleus</keyword>
<dbReference type="Gene3D" id="3.40.1810.10">
    <property type="entry name" value="Transcription factor, MADS-box"/>
    <property type="match status" value="1"/>
</dbReference>
<dbReference type="EMBL" id="LUHQ01000001">
    <property type="protein sequence ID" value="OAP18248.1"/>
    <property type="molecule type" value="Genomic_DNA"/>
</dbReference>
<dbReference type="InterPro" id="IPR036879">
    <property type="entry name" value="TF_MADSbox_sf"/>
</dbReference>
<dbReference type="SMART" id="SM00432">
    <property type="entry name" value="MADS"/>
    <property type="match status" value="1"/>
</dbReference>
<proteinExistence type="predicted"/>
<dbReference type="AlphaFoldDB" id="A0A178WIP3"/>
<dbReference type="InterPro" id="IPR050142">
    <property type="entry name" value="MADS-box/MEF2_TF"/>
</dbReference>
<evidence type="ECO:0000256" key="2">
    <source>
        <dbReference type="ARBA" id="ARBA00023015"/>
    </source>
</evidence>
<dbReference type="PROSITE" id="PS50066">
    <property type="entry name" value="MADS_BOX_2"/>
    <property type="match status" value="1"/>
</dbReference>
<evidence type="ECO:0000259" key="6">
    <source>
        <dbReference type="PROSITE" id="PS50066"/>
    </source>
</evidence>
<evidence type="ECO:0000256" key="5">
    <source>
        <dbReference type="ARBA" id="ARBA00023242"/>
    </source>
</evidence>
<comment type="subcellular location">
    <subcellularLocation>
        <location evidence="1">Nucleus</location>
    </subcellularLocation>
</comment>
<dbReference type="GO" id="GO:0046983">
    <property type="term" value="F:protein dimerization activity"/>
    <property type="evidence" value="ECO:0007669"/>
    <property type="project" value="InterPro"/>
</dbReference>
<evidence type="ECO:0000256" key="3">
    <source>
        <dbReference type="ARBA" id="ARBA00023125"/>
    </source>
</evidence>
<dbReference type="PRINTS" id="PR00404">
    <property type="entry name" value="MADSDOMAIN"/>
</dbReference>
<evidence type="ECO:0000313" key="8">
    <source>
        <dbReference type="Proteomes" id="UP000078284"/>
    </source>
</evidence>
<sequence length="184" mass="21323">MGRRKIEIKFIEDSIERKATFSRRRNGIFKKADELAKLCNVEIAVLVISPTNIPYTYGYPCFNDVVERIQNPSASSKLRSLMKELEQIKEFQEDLRKRQQRNLEKSNMKENVDLKLEDLVAFKAKLEAYQAGLKRKHVEMEDLSSPSILSKNTKNKMMRTEYSSGQSKGMYEFRAFGPGFLGII</sequence>
<evidence type="ECO:0000313" key="7">
    <source>
        <dbReference type="EMBL" id="OAP18248.1"/>
    </source>
</evidence>
<dbReference type="PANTHER" id="PTHR48019">
    <property type="entry name" value="SERUM RESPONSE FACTOR HOMOLOG"/>
    <property type="match status" value="1"/>
</dbReference>
<dbReference type="Pfam" id="PF00319">
    <property type="entry name" value="SRF-TF"/>
    <property type="match status" value="1"/>
</dbReference>
<dbReference type="GO" id="GO:0005634">
    <property type="term" value="C:nucleus"/>
    <property type="evidence" value="ECO:0007669"/>
    <property type="project" value="UniProtKB-SubCell"/>
</dbReference>
<name>A0A178WIP3_ARATH</name>
<gene>
    <name evidence="7" type="ordered locus">AXX17_At1g41830</name>
</gene>
<keyword evidence="4" id="KW-0804">Transcription</keyword>
<keyword evidence="3" id="KW-0238">DNA-binding</keyword>
<keyword evidence="2" id="KW-0805">Transcription regulation</keyword>
<dbReference type="GO" id="GO:0000977">
    <property type="term" value="F:RNA polymerase II transcription regulatory region sequence-specific DNA binding"/>
    <property type="evidence" value="ECO:0007669"/>
    <property type="project" value="InterPro"/>
</dbReference>
<comment type="caution">
    <text evidence="7">The sequence shown here is derived from an EMBL/GenBank/DDBJ whole genome shotgun (WGS) entry which is preliminary data.</text>
</comment>
<dbReference type="ExpressionAtlas" id="A0A178WIP3">
    <property type="expression patterns" value="baseline and differential"/>
</dbReference>
<feature type="domain" description="MADS-box" evidence="6">
    <location>
        <begin position="1"/>
        <end position="61"/>
    </location>
</feature>
<dbReference type="InterPro" id="IPR033896">
    <property type="entry name" value="MEF2-like_N"/>
</dbReference>
<dbReference type="CDD" id="cd00265">
    <property type="entry name" value="MADS_MEF2_like"/>
    <property type="match status" value="1"/>
</dbReference>
<dbReference type="InterPro" id="IPR002100">
    <property type="entry name" value="TF_MADSbox"/>
</dbReference>
<reference evidence="8" key="1">
    <citation type="journal article" date="2016" name="Proc. Natl. Acad. Sci. U.S.A.">
        <title>Chromosome-level assembly of Arabidopsis thaliana Ler reveals the extent of translocation and inversion polymorphisms.</title>
        <authorList>
            <person name="Zapata L."/>
            <person name="Ding J."/>
            <person name="Willing E.M."/>
            <person name="Hartwig B."/>
            <person name="Bezdan D."/>
            <person name="Jiao W.B."/>
            <person name="Patel V."/>
            <person name="Velikkakam James G."/>
            <person name="Koornneef M."/>
            <person name="Ossowski S."/>
            <person name="Schneeberger K."/>
        </authorList>
    </citation>
    <scope>NUCLEOTIDE SEQUENCE [LARGE SCALE GENOMIC DNA]</scope>
    <source>
        <strain evidence="8">cv. Landsberg erecta</strain>
    </source>
</reference>
<accession>A0A178WIP3</accession>
<dbReference type="GO" id="GO:0045944">
    <property type="term" value="P:positive regulation of transcription by RNA polymerase II"/>
    <property type="evidence" value="ECO:0007669"/>
    <property type="project" value="InterPro"/>
</dbReference>
<evidence type="ECO:0000256" key="4">
    <source>
        <dbReference type="ARBA" id="ARBA00023163"/>
    </source>
</evidence>
<dbReference type="Proteomes" id="UP000078284">
    <property type="component" value="Chromosome 1"/>
</dbReference>
<evidence type="ECO:0000256" key="1">
    <source>
        <dbReference type="ARBA" id="ARBA00004123"/>
    </source>
</evidence>